<organism evidence="1 2">
    <name type="scientific">Timema podura</name>
    <name type="common">Walking stick</name>
    <dbReference type="NCBI Taxonomy" id="61482"/>
    <lineage>
        <taxon>Eukaryota</taxon>
        <taxon>Metazoa</taxon>
        <taxon>Ecdysozoa</taxon>
        <taxon>Arthropoda</taxon>
        <taxon>Hexapoda</taxon>
        <taxon>Insecta</taxon>
        <taxon>Pterygota</taxon>
        <taxon>Neoptera</taxon>
        <taxon>Polyneoptera</taxon>
        <taxon>Phasmatodea</taxon>
        <taxon>Timematodea</taxon>
        <taxon>Timematoidea</taxon>
        <taxon>Timematidae</taxon>
        <taxon>Timema</taxon>
    </lineage>
</organism>
<feature type="non-terminal residue" evidence="1">
    <location>
        <position position="1"/>
    </location>
</feature>
<evidence type="ECO:0000313" key="2">
    <source>
        <dbReference type="Proteomes" id="UP001153148"/>
    </source>
</evidence>
<dbReference type="Proteomes" id="UP001153148">
    <property type="component" value="Unassembled WGS sequence"/>
</dbReference>
<reference evidence="1" key="1">
    <citation type="submission" date="2021-03" db="EMBL/GenBank/DDBJ databases">
        <authorList>
            <person name="Tran Van P."/>
        </authorList>
    </citation>
    <scope>NUCLEOTIDE SEQUENCE</scope>
</reference>
<proteinExistence type="predicted"/>
<evidence type="ECO:0000313" key="1">
    <source>
        <dbReference type="EMBL" id="CAG2067396.1"/>
    </source>
</evidence>
<sequence length="130" mass="15025">FRTSLTSIVDYSLNTWDEKRVEKRISVNNRKESSLYFGRSCDMVHFVARQNQERESTSISLENMEKLVGEGANLILLRQMAVSEFDGDFSTSVILTDGRLLSCVYTVRQDKRKLVVIDRVIKLDEDKVDQ</sequence>
<keyword evidence="2" id="KW-1185">Reference proteome</keyword>
<feature type="non-terminal residue" evidence="1">
    <location>
        <position position="130"/>
    </location>
</feature>
<accession>A0ABN7PHZ0</accession>
<dbReference type="EMBL" id="CAJPIN010068314">
    <property type="protein sequence ID" value="CAG2067396.1"/>
    <property type="molecule type" value="Genomic_DNA"/>
</dbReference>
<name>A0ABN7PHZ0_TIMPD</name>
<comment type="caution">
    <text evidence="1">The sequence shown here is derived from an EMBL/GenBank/DDBJ whole genome shotgun (WGS) entry which is preliminary data.</text>
</comment>
<gene>
    <name evidence="1" type="ORF">TPAB3V08_LOCUS14339</name>
</gene>
<protein>
    <submittedName>
        <fullName evidence="1">Uncharacterized protein</fullName>
    </submittedName>
</protein>